<dbReference type="OrthoDB" id="6020543at2759"/>
<feature type="domain" description="Chitin-binding type-2" evidence="8">
    <location>
        <begin position="250"/>
        <end position="303"/>
    </location>
</feature>
<dbReference type="SMART" id="SM00494">
    <property type="entry name" value="ChtBD2"/>
    <property type="match status" value="4"/>
</dbReference>
<protein>
    <recommendedName>
        <fullName evidence="8">Chitin-binding type-2 domain-containing protein</fullName>
    </recommendedName>
</protein>
<feature type="domain" description="Chitin-binding type-2" evidence="8">
    <location>
        <begin position="179"/>
        <end position="237"/>
    </location>
</feature>
<dbReference type="SUPFAM" id="SSF57625">
    <property type="entry name" value="Invertebrate chitin-binding proteins"/>
    <property type="match status" value="4"/>
</dbReference>
<dbReference type="EMBL" id="LR899010">
    <property type="protein sequence ID" value="CAD7080582.1"/>
    <property type="molecule type" value="Genomic_DNA"/>
</dbReference>
<name>A0A7R8UGS3_HERIL</name>
<dbReference type="AlphaFoldDB" id="A0A7R8UGS3"/>
<evidence type="ECO:0000313" key="10">
    <source>
        <dbReference type="Proteomes" id="UP000594454"/>
    </source>
</evidence>
<feature type="domain" description="Chitin-binding type-2" evidence="8">
    <location>
        <begin position="119"/>
        <end position="177"/>
    </location>
</feature>
<keyword evidence="4" id="KW-1015">Disulfide bond</keyword>
<dbReference type="InParanoid" id="A0A7R8UGS3"/>
<evidence type="ECO:0000256" key="6">
    <source>
        <dbReference type="SAM" id="MobiDB-lite"/>
    </source>
</evidence>
<dbReference type="PROSITE" id="PS50940">
    <property type="entry name" value="CHIT_BIND_II"/>
    <property type="match status" value="5"/>
</dbReference>
<evidence type="ECO:0000259" key="8">
    <source>
        <dbReference type="PROSITE" id="PS50940"/>
    </source>
</evidence>
<keyword evidence="5" id="KW-0325">Glycoprotein</keyword>
<keyword evidence="10" id="KW-1185">Reference proteome</keyword>
<keyword evidence="3" id="KW-0677">Repeat</keyword>
<feature type="region of interest" description="Disordered" evidence="6">
    <location>
        <begin position="100"/>
        <end position="135"/>
    </location>
</feature>
<feature type="domain" description="Chitin-binding type-2" evidence="8">
    <location>
        <begin position="308"/>
        <end position="357"/>
    </location>
</feature>
<dbReference type="PANTHER" id="PTHR23301:SF0">
    <property type="entry name" value="CHITIN-BINDING TYPE-2 DOMAIN-CONTAINING PROTEIN-RELATED"/>
    <property type="match status" value="1"/>
</dbReference>
<evidence type="ECO:0000256" key="4">
    <source>
        <dbReference type="ARBA" id="ARBA00023157"/>
    </source>
</evidence>
<dbReference type="GO" id="GO:0008061">
    <property type="term" value="F:chitin binding"/>
    <property type="evidence" value="ECO:0007669"/>
    <property type="project" value="UniProtKB-KW"/>
</dbReference>
<evidence type="ECO:0000313" key="9">
    <source>
        <dbReference type="EMBL" id="CAD7080582.1"/>
    </source>
</evidence>
<keyword evidence="1" id="KW-0147">Chitin-binding</keyword>
<dbReference type="GO" id="GO:0005576">
    <property type="term" value="C:extracellular region"/>
    <property type="evidence" value="ECO:0007669"/>
    <property type="project" value="InterPro"/>
</dbReference>
<dbReference type="Gene3D" id="2.170.140.10">
    <property type="entry name" value="Chitin binding domain"/>
    <property type="match status" value="3"/>
</dbReference>
<feature type="chain" id="PRO_5030799484" description="Chitin-binding type-2 domain-containing protein" evidence="7">
    <location>
        <begin position="21"/>
        <end position="357"/>
    </location>
</feature>
<feature type="domain" description="Chitin-binding type-2" evidence="8">
    <location>
        <begin position="21"/>
        <end position="86"/>
    </location>
</feature>
<evidence type="ECO:0000256" key="3">
    <source>
        <dbReference type="ARBA" id="ARBA00022737"/>
    </source>
</evidence>
<keyword evidence="2 7" id="KW-0732">Signal</keyword>
<organism evidence="9 10">
    <name type="scientific">Hermetia illucens</name>
    <name type="common">Black soldier fly</name>
    <dbReference type="NCBI Taxonomy" id="343691"/>
    <lineage>
        <taxon>Eukaryota</taxon>
        <taxon>Metazoa</taxon>
        <taxon>Ecdysozoa</taxon>
        <taxon>Arthropoda</taxon>
        <taxon>Hexapoda</taxon>
        <taxon>Insecta</taxon>
        <taxon>Pterygota</taxon>
        <taxon>Neoptera</taxon>
        <taxon>Endopterygota</taxon>
        <taxon>Diptera</taxon>
        <taxon>Brachycera</taxon>
        <taxon>Stratiomyomorpha</taxon>
        <taxon>Stratiomyidae</taxon>
        <taxon>Hermetiinae</taxon>
        <taxon>Hermetia</taxon>
    </lineage>
</organism>
<evidence type="ECO:0000256" key="1">
    <source>
        <dbReference type="ARBA" id="ARBA00022669"/>
    </source>
</evidence>
<gene>
    <name evidence="9" type="ORF">HERILL_LOCUS3728</name>
</gene>
<dbReference type="PANTHER" id="PTHR23301">
    <property type="entry name" value="CHITIN BINDING PERITROPHIN-A"/>
    <property type="match status" value="1"/>
</dbReference>
<dbReference type="InterPro" id="IPR036508">
    <property type="entry name" value="Chitin-bd_dom_sf"/>
</dbReference>
<dbReference type="FunCoup" id="A0A7R8UGS3">
    <property type="interactions" value="19"/>
</dbReference>
<dbReference type="Pfam" id="PF01607">
    <property type="entry name" value="CBM_14"/>
    <property type="match status" value="2"/>
</dbReference>
<feature type="signal peptide" evidence="7">
    <location>
        <begin position="1"/>
        <end position="20"/>
    </location>
</feature>
<feature type="compositionally biased region" description="Acidic residues" evidence="6">
    <location>
        <begin position="117"/>
        <end position="135"/>
    </location>
</feature>
<evidence type="ECO:0000256" key="5">
    <source>
        <dbReference type="ARBA" id="ARBA00023180"/>
    </source>
</evidence>
<sequence length="357" mass="39628">MAKGTIRGLLILSLIATICCEWNCVGHKPYKLYKVEDEGLDYSYYVCLSETSDRLFFHCPEDYNFNTETESCTLEITTEDAPTCSFAGEKFVDVAAKEVAPTGRAEPRDEGGNGEEGNGEEGNGEEGNGEDGEDETCTSYWLCDENLVASQTECPAGDLFNTLLLECVSSKYWTCAEGSPDCESPNYQNKKWTNKKDCGTFYECIGNIPTKRKCPAGYYFNATGQGCLHNVNEQCKVPTDWAPAPLVDLENMCKGNVGKFLPDPNYCKGYYYCVSEDTPYWKACDNDLYFDNGNCVSKAPSTCKCETVNWKEVPSGKISIPSSDPKKYYYCVKGKVGVEITCPEGMVFDEEEGMCSE</sequence>
<reference evidence="9 10" key="1">
    <citation type="submission" date="2020-11" db="EMBL/GenBank/DDBJ databases">
        <authorList>
            <person name="Wallbank WR R."/>
            <person name="Pardo Diaz C."/>
            <person name="Kozak K."/>
            <person name="Martin S."/>
            <person name="Jiggins C."/>
            <person name="Moest M."/>
            <person name="Warren A I."/>
            <person name="Generalovic N T."/>
            <person name="Byers J.R.P. K."/>
            <person name="Montejo-Kovacevich G."/>
            <person name="Yen C E."/>
        </authorList>
    </citation>
    <scope>NUCLEOTIDE SEQUENCE [LARGE SCALE GENOMIC DNA]</scope>
</reference>
<evidence type="ECO:0000256" key="2">
    <source>
        <dbReference type="ARBA" id="ARBA00022729"/>
    </source>
</evidence>
<proteinExistence type="predicted"/>
<dbReference type="InterPro" id="IPR002557">
    <property type="entry name" value="Chitin-bd_dom"/>
</dbReference>
<dbReference type="OMA" id="ATICCEW"/>
<accession>A0A7R8UGS3</accession>
<dbReference type="InterPro" id="IPR051940">
    <property type="entry name" value="Chitin_bind-dev_reg"/>
</dbReference>
<dbReference type="Proteomes" id="UP000594454">
    <property type="component" value="Chromosome 2"/>
</dbReference>
<evidence type="ECO:0000256" key="7">
    <source>
        <dbReference type="SAM" id="SignalP"/>
    </source>
</evidence>